<dbReference type="PANTHER" id="PTHR31569">
    <property type="entry name" value="SWIM-TYPE DOMAIN-CONTAINING PROTEIN"/>
    <property type="match status" value="1"/>
</dbReference>
<proteinExistence type="predicted"/>
<dbReference type="Pfam" id="PF04434">
    <property type="entry name" value="SWIM"/>
    <property type="match status" value="1"/>
</dbReference>
<organism evidence="3 4">
    <name type="scientific">Trichobilharzia regenti</name>
    <name type="common">Nasal bird schistosome</name>
    <dbReference type="NCBI Taxonomy" id="157069"/>
    <lineage>
        <taxon>Eukaryota</taxon>
        <taxon>Metazoa</taxon>
        <taxon>Spiralia</taxon>
        <taxon>Lophotrochozoa</taxon>
        <taxon>Platyhelminthes</taxon>
        <taxon>Trematoda</taxon>
        <taxon>Digenea</taxon>
        <taxon>Strigeidida</taxon>
        <taxon>Schistosomatoidea</taxon>
        <taxon>Schistosomatidae</taxon>
        <taxon>Trichobilharzia</taxon>
    </lineage>
</organism>
<dbReference type="PROSITE" id="PS50966">
    <property type="entry name" value="ZF_SWIM"/>
    <property type="match status" value="1"/>
</dbReference>
<dbReference type="AlphaFoldDB" id="A0AA85KH05"/>
<dbReference type="InterPro" id="IPR052579">
    <property type="entry name" value="Zinc_finger_SWIM"/>
</dbReference>
<keyword evidence="3" id="KW-1185">Reference proteome</keyword>
<reference evidence="3" key="1">
    <citation type="submission" date="2022-06" db="EMBL/GenBank/DDBJ databases">
        <authorList>
            <person name="Berger JAMES D."/>
            <person name="Berger JAMES D."/>
        </authorList>
    </citation>
    <scope>NUCLEOTIDE SEQUENCE [LARGE SCALE GENOMIC DNA]</scope>
</reference>
<evidence type="ECO:0000259" key="2">
    <source>
        <dbReference type="PROSITE" id="PS50966"/>
    </source>
</evidence>
<reference evidence="4" key="2">
    <citation type="submission" date="2023-11" db="UniProtKB">
        <authorList>
            <consortium name="WormBaseParasite"/>
        </authorList>
    </citation>
    <scope>IDENTIFICATION</scope>
</reference>
<protein>
    <recommendedName>
        <fullName evidence="2">SWIM-type domain-containing protein</fullName>
    </recommendedName>
</protein>
<evidence type="ECO:0000313" key="4">
    <source>
        <dbReference type="WBParaSite" id="TREG1_9320.1"/>
    </source>
</evidence>
<name>A0AA85KH05_TRIRE</name>
<dbReference type="PANTHER" id="PTHR31569:SF4">
    <property type="entry name" value="SWIM-TYPE DOMAIN-CONTAINING PROTEIN"/>
    <property type="match status" value="1"/>
</dbReference>
<sequence>MRKKTKIKLVRQYVSRMIREESIHGFYTYLGLIRHLDPRFATYIHRRWLPLKKLWAASFNRNILSLGNNTNNRVESLHRLMKRNLSRAVTLHKCMWEVYRWSDRRLRRIDGERDVKIRVVDNRIRGLQALLSKLTEYAGRKVVADFKTVRRARIDNRISQNVFFVDGFTHPVVDMARGTCTCRVFTTCRYPCRHMVIAHLTYPHFESKSDVQLPDITVDRVL</sequence>
<dbReference type="Proteomes" id="UP000050795">
    <property type="component" value="Unassembled WGS sequence"/>
</dbReference>
<dbReference type="InterPro" id="IPR007527">
    <property type="entry name" value="Znf_SWIM"/>
</dbReference>
<evidence type="ECO:0000313" key="3">
    <source>
        <dbReference type="Proteomes" id="UP000050795"/>
    </source>
</evidence>
<keyword evidence="1" id="KW-0479">Metal-binding</keyword>
<keyword evidence="1" id="KW-0863">Zinc-finger</keyword>
<feature type="domain" description="SWIM-type" evidence="2">
    <location>
        <begin position="171"/>
        <end position="203"/>
    </location>
</feature>
<dbReference type="GO" id="GO:0008270">
    <property type="term" value="F:zinc ion binding"/>
    <property type="evidence" value="ECO:0007669"/>
    <property type="project" value="UniProtKB-KW"/>
</dbReference>
<dbReference type="WBParaSite" id="TREG1_9320.1">
    <property type="protein sequence ID" value="TREG1_9320.1"/>
    <property type="gene ID" value="TREG1_9320"/>
</dbReference>
<evidence type="ECO:0000256" key="1">
    <source>
        <dbReference type="PROSITE-ProRule" id="PRU00325"/>
    </source>
</evidence>
<keyword evidence="1" id="KW-0862">Zinc</keyword>
<accession>A0AA85KH05</accession>